<comment type="subcellular location">
    <subcellularLocation>
        <location evidence="1">Endoplasmic reticulum membrane</location>
        <topology evidence="1">Single-pass membrane protein</topology>
    </subcellularLocation>
    <subcellularLocation>
        <location evidence="12">Membrane</location>
        <topology evidence="12">Single-pass membrane protein</topology>
    </subcellularLocation>
</comment>
<dbReference type="PANTHER" id="PTHR48043">
    <property type="entry name" value="EG:EG0003.4 PROTEIN-RELATED"/>
    <property type="match status" value="1"/>
</dbReference>
<dbReference type="OMA" id="EFSDQMT"/>
<dbReference type="Gene3D" id="3.40.50.2000">
    <property type="entry name" value="Glycogen Phosphorylase B"/>
    <property type="match status" value="2"/>
</dbReference>
<comment type="catalytic activity">
    <reaction evidence="12">
        <text>glucuronate acceptor + UDP-alpha-D-glucuronate = acceptor beta-D-glucuronoside + UDP + H(+)</text>
        <dbReference type="Rhea" id="RHEA:21032"/>
        <dbReference type="ChEBI" id="CHEBI:15378"/>
        <dbReference type="ChEBI" id="CHEBI:58052"/>
        <dbReference type="ChEBI" id="CHEBI:58223"/>
        <dbReference type="ChEBI" id="CHEBI:132367"/>
        <dbReference type="ChEBI" id="CHEBI:132368"/>
        <dbReference type="EC" id="2.4.1.17"/>
    </reaction>
</comment>
<proteinExistence type="inferred from homology"/>
<keyword evidence="6 12" id="KW-0732">Signal</keyword>
<keyword evidence="3 11" id="KW-0328">Glycosyltransferase</keyword>
<name>G3U2K4_LOXAF</name>
<dbReference type="HOGENOM" id="CLU_012949_3_2_1"/>
<dbReference type="eggNOG" id="KOG1192">
    <property type="taxonomic scope" value="Eukaryota"/>
</dbReference>
<feature type="chain" id="PRO_5005131966" description="UDP-glucuronosyltransferase" evidence="12">
    <location>
        <begin position="24"/>
        <end position="531"/>
    </location>
</feature>
<dbReference type="EC" id="2.4.1.17" evidence="12"/>
<dbReference type="Pfam" id="PF00201">
    <property type="entry name" value="UDPGT"/>
    <property type="match status" value="1"/>
</dbReference>
<evidence type="ECO:0000256" key="6">
    <source>
        <dbReference type="ARBA" id="ARBA00022729"/>
    </source>
</evidence>
<comment type="similarity">
    <text evidence="2 11">Belongs to the UDP-glycosyltransferase family.</text>
</comment>
<dbReference type="PROSITE" id="PS00375">
    <property type="entry name" value="UDPGT"/>
    <property type="match status" value="1"/>
</dbReference>
<dbReference type="Ensembl" id="ENSLAFT00000027174.1">
    <property type="protein sequence ID" value="ENSLAFP00000022062.1"/>
    <property type="gene ID" value="ENSLAFG00000029922.1"/>
</dbReference>
<dbReference type="GeneTree" id="ENSGT00940000153212"/>
<keyword evidence="4 11" id="KW-0808">Transferase</keyword>
<dbReference type="InterPro" id="IPR002213">
    <property type="entry name" value="UDP_glucos_trans"/>
</dbReference>
<reference evidence="13" key="3">
    <citation type="submission" date="2025-09" db="UniProtKB">
        <authorList>
            <consortium name="Ensembl"/>
        </authorList>
    </citation>
    <scope>IDENTIFICATION</scope>
    <source>
        <strain evidence="13">Isolate ISIS603380</strain>
    </source>
</reference>
<dbReference type="InterPro" id="IPR035595">
    <property type="entry name" value="UDP_glycos_trans_CS"/>
</dbReference>
<organism evidence="13 14">
    <name type="scientific">Loxodonta africana</name>
    <name type="common">African elephant</name>
    <dbReference type="NCBI Taxonomy" id="9785"/>
    <lineage>
        <taxon>Eukaryota</taxon>
        <taxon>Metazoa</taxon>
        <taxon>Chordata</taxon>
        <taxon>Craniata</taxon>
        <taxon>Vertebrata</taxon>
        <taxon>Euteleostomi</taxon>
        <taxon>Mammalia</taxon>
        <taxon>Eutheria</taxon>
        <taxon>Afrotheria</taxon>
        <taxon>Proboscidea</taxon>
        <taxon>Elephantidae</taxon>
        <taxon>Loxodonta</taxon>
    </lineage>
</organism>
<dbReference type="FunFam" id="3.40.50.2000:FF:000081">
    <property type="entry name" value="UDP-glucuronosyltransferase 2A2"/>
    <property type="match status" value="1"/>
</dbReference>
<dbReference type="STRING" id="9785.ENSLAFP00000022062"/>
<evidence type="ECO:0000256" key="10">
    <source>
        <dbReference type="ARBA" id="ARBA00023180"/>
    </source>
</evidence>
<evidence type="ECO:0000256" key="5">
    <source>
        <dbReference type="ARBA" id="ARBA00022692"/>
    </source>
</evidence>
<evidence type="ECO:0000256" key="4">
    <source>
        <dbReference type="ARBA" id="ARBA00022679"/>
    </source>
</evidence>
<reference evidence="13 14" key="1">
    <citation type="submission" date="2009-06" db="EMBL/GenBank/DDBJ databases">
        <title>The Genome Sequence of Loxodonta africana (African elephant).</title>
        <authorList>
            <person name="Di Palma F."/>
            <person name="Heiman D."/>
            <person name="Young S."/>
            <person name="Johnson J."/>
            <person name="Lander E.S."/>
            <person name="Lindblad-Toh K."/>
        </authorList>
    </citation>
    <scope>NUCLEOTIDE SEQUENCE [LARGE SCALE GENOMIC DNA]</scope>
    <source>
        <strain evidence="13 14">Isolate ISIS603380</strain>
    </source>
</reference>
<dbReference type="FunFam" id="3.40.50.2000:FF:000001">
    <property type="entry name" value="UDP-glucuronosyltransferase"/>
    <property type="match status" value="1"/>
</dbReference>
<dbReference type="SUPFAM" id="SSF53756">
    <property type="entry name" value="UDP-Glycosyltransferase/glycogen phosphorylase"/>
    <property type="match status" value="1"/>
</dbReference>
<dbReference type="GO" id="GO:0015020">
    <property type="term" value="F:glucuronosyltransferase activity"/>
    <property type="evidence" value="ECO:0007669"/>
    <property type="project" value="UniProtKB-EC"/>
</dbReference>
<feature type="signal peptide" evidence="12">
    <location>
        <begin position="1"/>
        <end position="23"/>
    </location>
</feature>
<keyword evidence="7" id="KW-0256">Endoplasmic reticulum</keyword>
<evidence type="ECO:0000256" key="1">
    <source>
        <dbReference type="ARBA" id="ARBA00004389"/>
    </source>
</evidence>
<dbReference type="Proteomes" id="UP000007646">
    <property type="component" value="Unassembled WGS sequence"/>
</dbReference>
<dbReference type="AlphaFoldDB" id="G3U2K4"/>
<evidence type="ECO:0000256" key="8">
    <source>
        <dbReference type="ARBA" id="ARBA00022989"/>
    </source>
</evidence>
<sequence length="531" mass="61024">TKMSTKWISVLLLIQLSCYFSSGICGKVLVWPVEYSHWMNMKTIVDELTQRGHEVTVLTSSASILIDPSKPSAIKFEVYPASLTKDDFEFLFMKLIRKWTYDMPKDTFWTHFSVLQEILWEFSDCIERFCKDVVFNKKLMMKLQESRFDVVLADAVVPCGELLAELLKIPFVYSVRFTFGYTIEKYSGGLSTPPSYVPIVMSELPDRMTFTERVKNMIYVLYFDFWFQAYNEKKWNQFYSKVLGRPTTLFETMGKAEIWLVRNYWDFQFPRPFLPHFHFVGGLHCKPANPLPKEIEEFVQSSGKHGVVVFTLGSMVSNLTEERAHVIASALAQIPQKVLWRFDGKKPDTLGPNTRLYTWIPQNDLLGHPKTKAFITHGGANGIYEAIYHGIPMVGIPLFADQPDNIAHMKVKGAAVSLDMDTMTSTDLLNALKTVIYDPSYKENAMRLSAIHHDQPVKPLDQAAFWIEFVMRHKGAKHLRPAALSLTWYQYHSLDVIGFLLACVAIVSFLVIKCCLLGYQKFFKAGKKKKR</sequence>
<keyword evidence="14" id="KW-1185">Reference proteome</keyword>
<evidence type="ECO:0000256" key="2">
    <source>
        <dbReference type="ARBA" id="ARBA00009995"/>
    </source>
</evidence>
<keyword evidence="10" id="KW-0325">Glycoprotein</keyword>
<dbReference type="InParanoid" id="G3U2K4"/>
<keyword evidence="5 12" id="KW-0812">Transmembrane</keyword>
<keyword evidence="8 12" id="KW-1133">Transmembrane helix</keyword>
<dbReference type="CDD" id="cd03784">
    <property type="entry name" value="GT1_Gtf-like"/>
    <property type="match status" value="1"/>
</dbReference>
<dbReference type="FunCoup" id="G3U2K4">
    <property type="interactions" value="4"/>
</dbReference>
<dbReference type="GO" id="GO:0005789">
    <property type="term" value="C:endoplasmic reticulum membrane"/>
    <property type="evidence" value="ECO:0007669"/>
    <property type="project" value="UniProtKB-SubCell"/>
</dbReference>
<evidence type="ECO:0000256" key="9">
    <source>
        <dbReference type="ARBA" id="ARBA00023136"/>
    </source>
</evidence>
<evidence type="ECO:0000256" key="3">
    <source>
        <dbReference type="ARBA" id="ARBA00022676"/>
    </source>
</evidence>
<evidence type="ECO:0000313" key="14">
    <source>
        <dbReference type="Proteomes" id="UP000007646"/>
    </source>
</evidence>
<protein>
    <recommendedName>
        <fullName evidence="12">UDP-glucuronosyltransferase</fullName>
        <ecNumber evidence="12">2.4.1.17</ecNumber>
    </recommendedName>
</protein>
<evidence type="ECO:0000256" key="7">
    <source>
        <dbReference type="ARBA" id="ARBA00022824"/>
    </source>
</evidence>
<evidence type="ECO:0000256" key="12">
    <source>
        <dbReference type="RuleBase" id="RU362059"/>
    </source>
</evidence>
<keyword evidence="9 12" id="KW-0472">Membrane</keyword>
<evidence type="ECO:0000256" key="11">
    <source>
        <dbReference type="RuleBase" id="RU003718"/>
    </source>
</evidence>
<dbReference type="PANTHER" id="PTHR48043:SF12">
    <property type="entry name" value="UDP-GLUCURONOSYLTRANSFERASE 2B4"/>
    <property type="match status" value="1"/>
</dbReference>
<reference evidence="13" key="2">
    <citation type="submission" date="2025-08" db="UniProtKB">
        <authorList>
            <consortium name="Ensembl"/>
        </authorList>
    </citation>
    <scope>IDENTIFICATION</scope>
    <source>
        <strain evidence="13">Isolate ISIS603380</strain>
    </source>
</reference>
<evidence type="ECO:0000313" key="13">
    <source>
        <dbReference type="Ensembl" id="ENSLAFP00000022062.1"/>
    </source>
</evidence>
<dbReference type="InterPro" id="IPR050271">
    <property type="entry name" value="UDP-glycosyltransferase"/>
</dbReference>
<feature type="transmembrane region" description="Helical" evidence="12">
    <location>
        <begin position="496"/>
        <end position="519"/>
    </location>
</feature>
<accession>G3U2K4</accession>